<dbReference type="Gene3D" id="3.40.50.980">
    <property type="match status" value="1"/>
</dbReference>
<dbReference type="PANTHER" id="PTHR43859">
    <property type="entry name" value="ACYL-ACTIVATING ENZYME"/>
    <property type="match status" value="1"/>
</dbReference>
<dbReference type="InterPro" id="IPR000873">
    <property type="entry name" value="AMP-dep_synth/lig_dom"/>
</dbReference>
<evidence type="ECO:0000313" key="5">
    <source>
        <dbReference type="Proteomes" id="UP001634007"/>
    </source>
</evidence>
<evidence type="ECO:0000259" key="3">
    <source>
        <dbReference type="Pfam" id="PF00501"/>
    </source>
</evidence>
<keyword evidence="2" id="KW-0436">Ligase</keyword>
<protein>
    <recommendedName>
        <fullName evidence="3">AMP-dependent synthetase/ligase domain-containing protein</fullName>
    </recommendedName>
</protein>
<comment type="caution">
    <text evidence="4">The sequence shown here is derived from an EMBL/GenBank/DDBJ whole genome shotgun (WGS) entry which is preliminary data.</text>
</comment>
<gene>
    <name evidence="4" type="ORF">ACJRO7_035764</name>
</gene>
<dbReference type="SUPFAM" id="SSF56801">
    <property type="entry name" value="Acetyl-CoA synthetase-like"/>
    <property type="match status" value="1"/>
</dbReference>
<dbReference type="PANTHER" id="PTHR43859:SF11">
    <property type="entry name" value="4-COUMARATE--COA LIGASE"/>
    <property type="match status" value="1"/>
</dbReference>
<dbReference type="EMBL" id="JBJKBG010000009">
    <property type="protein sequence ID" value="KAL3723647.1"/>
    <property type="molecule type" value="Genomic_DNA"/>
</dbReference>
<dbReference type="GO" id="GO:0016874">
    <property type="term" value="F:ligase activity"/>
    <property type="evidence" value="ECO:0007669"/>
    <property type="project" value="UniProtKB-KW"/>
</dbReference>
<name>A0ABD3J8C3_EUCGL</name>
<evidence type="ECO:0000313" key="4">
    <source>
        <dbReference type="EMBL" id="KAL3723647.1"/>
    </source>
</evidence>
<feature type="domain" description="AMP-dependent synthetase/ligase" evidence="3">
    <location>
        <begin position="20"/>
        <end position="69"/>
    </location>
</feature>
<organism evidence="4 5">
    <name type="scientific">Eucalyptus globulus</name>
    <name type="common">Tasmanian blue gum</name>
    <dbReference type="NCBI Taxonomy" id="34317"/>
    <lineage>
        <taxon>Eukaryota</taxon>
        <taxon>Viridiplantae</taxon>
        <taxon>Streptophyta</taxon>
        <taxon>Embryophyta</taxon>
        <taxon>Tracheophyta</taxon>
        <taxon>Spermatophyta</taxon>
        <taxon>Magnoliopsida</taxon>
        <taxon>eudicotyledons</taxon>
        <taxon>Gunneridae</taxon>
        <taxon>Pentapetalae</taxon>
        <taxon>rosids</taxon>
        <taxon>malvids</taxon>
        <taxon>Myrtales</taxon>
        <taxon>Myrtaceae</taxon>
        <taxon>Myrtoideae</taxon>
        <taxon>Eucalypteae</taxon>
        <taxon>Eucalyptus</taxon>
    </lineage>
</organism>
<keyword evidence="5" id="KW-1185">Reference proteome</keyword>
<dbReference type="Pfam" id="PF00501">
    <property type="entry name" value="AMP-binding"/>
    <property type="match status" value="1"/>
</dbReference>
<sequence length="113" mass="12863">MEGLLQCPANYVPLTPISFLERAAFVYGNKVSIIYGNTRYTWRQTHQRCLKLASALTGLKISRGDIVSLSILYPSSLIIFLCFMQIKRGPRFLSFLPPLAFSLPKSHGLKWRE</sequence>
<reference evidence="4 5" key="1">
    <citation type="submission" date="2024-11" db="EMBL/GenBank/DDBJ databases">
        <title>Chromosome-level genome assembly of Eucalyptus globulus Labill. provides insights into its genome evolution.</title>
        <authorList>
            <person name="Li X."/>
        </authorList>
    </citation>
    <scope>NUCLEOTIDE SEQUENCE [LARGE SCALE GENOMIC DNA]</scope>
    <source>
        <strain evidence="4">CL2024</strain>
        <tissue evidence="4">Fresh tender leaves</tissue>
    </source>
</reference>
<proteinExistence type="inferred from homology"/>
<comment type="similarity">
    <text evidence="1">Belongs to the ATP-dependent AMP-binding enzyme family.</text>
</comment>
<accession>A0ABD3J8C3</accession>
<evidence type="ECO:0000256" key="1">
    <source>
        <dbReference type="ARBA" id="ARBA00006432"/>
    </source>
</evidence>
<evidence type="ECO:0000256" key="2">
    <source>
        <dbReference type="ARBA" id="ARBA00022598"/>
    </source>
</evidence>
<dbReference type="AlphaFoldDB" id="A0ABD3J8C3"/>
<dbReference type="Proteomes" id="UP001634007">
    <property type="component" value="Unassembled WGS sequence"/>
</dbReference>